<sequence>MSAVNVDLTTPLNHENPFGAKTVGTGSCTRSEQSEWYSSKPDKQPSLLRDEIRG</sequence>
<dbReference type="AlphaFoldDB" id="A0A507E2A6"/>
<reference evidence="2 3" key="1">
    <citation type="journal article" date="2019" name="Sci. Rep.">
        <title>Comparative genomics of chytrid fungi reveal insights into the obligate biotrophic and pathogenic lifestyle of Synchytrium endobioticum.</title>
        <authorList>
            <person name="van de Vossenberg B.T.L.H."/>
            <person name="Warris S."/>
            <person name="Nguyen H.D.T."/>
            <person name="van Gent-Pelzer M.P.E."/>
            <person name="Joly D.L."/>
            <person name="van de Geest H.C."/>
            <person name="Bonants P.J.M."/>
            <person name="Smith D.S."/>
            <person name="Levesque C.A."/>
            <person name="van der Lee T.A.J."/>
        </authorList>
    </citation>
    <scope>NUCLEOTIDE SEQUENCE [LARGE SCALE GENOMIC DNA]</scope>
    <source>
        <strain evidence="2 3">CBS 809.83</strain>
    </source>
</reference>
<evidence type="ECO:0000313" key="3">
    <source>
        <dbReference type="Proteomes" id="UP000318582"/>
    </source>
</evidence>
<evidence type="ECO:0000256" key="1">
    <source>
        <dbReference type="SAM" id="MobiDB-lite"/>
    </source>
</evidence>
<proteinExistence type="predicted"/>
<dbReference type="Proteomes" id="UP000318582">
    <property type="component" value="Unassembled WGS sequence"/>
</dbReference>
<organism evidence="2 3">
    <name type="scientific">Powellomyces hirtus</name>
    <dbReference type="NCBI Taxonomy" id="109895"/>
    <lineage>
        <taxon>Eukaryota</taxon>
        <taxon>Fungi</taxon>
        <taxon>Fungi incertae sedis</taxon>
        <taxon>Chytridiomycota</taxon>
        <taxon>Chytridiomycota incertae sedis</taxon>
        <taxon>Chytridiomycetes</taxon>
        <taxon>Spizellomycetales</taxon>
        <taxon>Powellomycetaceae</taxon>
        <taxon>Powellomyces</taxon>
    </lineage>
</organism>
<dbReference type="EMBL" id="QEAQ01000052">
    <property type="protein sequence ID" value="TPX57445.1"/>
    <property type="molecule type" value="Genomic_DNA"/>
</dbReference>
<name>A0A507E2A6_9FUNG</name>
<feature type="compositionally biased region" description="Polar residues" evidence="1">
    <location>
        <begin position="24"/>
        <end position="37"/>
    </location>
</feature>
<protein>
    <submittedName>
        <fullName evidence="2">Uncharacterized protein</fullName>
    </submittedName>
</protein>
<comment type="caution">
    <text evidence="2">The sequence shown here is derived from an EMBL/GenBank/DDBJ whole genome shotgun (WGS) entry which is preliminary data.</text>
</comment>
<accession>A0A507E2A6</accession>
<gene>
    <name evidence="2" type="ORF">PhCBS80983_g03833</name>
</gene>
<feature type="region of interest" description="Disordered" evidence="1">
    <location>
        <begin position="1"/>
        <end position="54"/>
    </location>
</feature>
<feature type="compositionally biased region" description="Basic and acidic residues" evidence="1">
    <location>
        <begin position="40"/>
        <end position="54"/>
    </location>
</feature>
<keyword evidence="3" id="KW-1185">Reference proteome</keyword>
<evidence type="ECO:0000313" key="2">
    <source>
        <dbReference type="EMBL" id="TPX57445.1"/>
    </source>
</evidence>